<sequence length="214" mass="25010">MVRITKGTIERRNEILDMAEKLFREKGYNKTSTTDITKGLGVAQGTLYYHFSSKEILAKELVNRQLQLVHKHFSNVLLRTDLTAYEKLAWIFIYELDDPHNHVEIFSYLHNDHNSLLRQMLYVQTICQFSPIVTEMILQGNQEGIFKVEIPALIAEFFLSTIHHWVDSSLFSWTKKEKIARITALQSTFEHLFGLEENQLNLNTLRKVVAEKIQ</sequence>
<dbReference type="SUPFAM" id="SSF46689">
    <property type="entry name" value="Homeodomain-like"/>
    <property type="match status" value="1"/>
</dbReference>
<evidence type="ECO:0000256" key="2">
    <source>
        <dbReference type="ARBA" id="ARBA00023125"/>
    </source>
</evidence>
<gene>
    <name evidence="5" type="primary">kstR2_1</name>
    <name evidence="5" type="ORF">A21D_01220</name>
</gene>
<protein>
    <submittedName>
        <fullName evidence="5">HTH-type transcriptional repressor KstR2</fullName>
    </submittedName>
</protein>
<accession>A0A2K9IX48</accession>
<proteinExistence type="predicted"/>
<feature type="DNA-binding region" description="H-T-H motif" evidence="3">
    <location>
        <begin position="32"/>
        <end position="51"/>
    </location>
</feature>
<keyword evidence="2 3" id="KW-0238">DNA-binding</keyword>
<dbReference type="Proteomes" id="UP000234237">
    <property type="component" value="Chromosome"/>
</dbReference>
<feature type="domain" description="HTH tetR-type" evidence="4">
    <location>
        <begin position="9"/>
        <end position="69"/>
    </location>
</feature>
<evidence type="ECO:0000259" key="4">
    <source>
        <dbReference type="PROSITE" id="PS50977"/>
    </source>
</evidence>
<dbReference type="InterPro" id="IPR050624">
    <property type="entry name" value="HTH-type_Tx_Regulator"/>
</dbReference>
<dbReference type="GO" id="GO:0003677">
    <property type="term" value="F:DNA binding"/>
    <property type="evidence" value="ECO:0007669"/>
    <property type="project" value="UniProtKB-UniRule"/>
</dbReference>
<name>A0A2K9IX48_9BACI</name>
<dbReference type="InterPro" id="IPR001647">
    <property type="entry name" value="HTH_TetR"/>
</dbReference>
<dbReference type="PANTHER" id="PTHR43479:SF11">
    <property type="entry name" value="ACREF_ENVCD OPERON REPRESSOR-RELATED"/>
    <property type="match status" value="1"/>
</dbReference>
<dbReference type="PROSITE" id="PS01081">
    <property type="entry name" value="HTH_TETR_1"/>
    <property type="match status" value="1"/>
</dbReference>
<dbReference type="Gene3D" id="1.10.357.10">
    <property type="entry name" value="Tetracycline Repressor, domain 2"/>
    <property type="match status" value="1"/>
</dbReference>
<evidence type="ECO:0000313" key="5">
    <source>
        <dbReference type="EMBL" id="AUJ24319.1"/>
    </source>
</evidence>
<dbReference type="Pfam" id="PF21303">
    <property type="entry name" value="TetR_C_39"/>
    <property type="match status" value="1"/>
</dbReference>
<dbReference type="PROSITE" id="PS50977">
    <property type="entry name" value="HTH_TETR_2"/>
    <property type="match status" value="1"/>
</dbReference>
<dbReference type="EMBL" id="CP018622">
    <property type="protein sequence ID" value="AUJ24319.1"/>
    <property type="molecule type" value="Genomic_DNA"/>
</dbReference>
<dbReference type="InterPro" id="IPR009057">
    <property type="entry name" value="Homeodomain-like_sf"/>
</dbReference>
<dbReference type="InterPro" id="IPR023772">
    <property type="entry name" value="DNA-bd_HTH_TetR-type_CS"/>
</dbReference>
<keyword evidence="1" id="KW-0678">Repressor</keyword>
<evidence type="ECO:0000313" key="6">
    <source>
        <dbReference type="Proteomes" id="UP000234237"/>
    </source>
</evidence>
<dbReference type="Pfam" id="PF00440">
    <property type="entry name" value="TetR_N"/>
    <property type="match status" value="1"/>
</dbReference>
<dbReference type="PRINTS" id="PR00455">
    <property type="entry name" value="HTHTETR"/>
</dbReference>
<evidence type="ECO:0000256" key="3">
    <source>
        <dbReference type="PROSITE-ProRule" id="PRU00335"/>
    </source>
</evidence>
<dbReference type="RefSeq" id="WP_101933005.1">
    <property type="nucleotide sequence ID" value="NZ_CP018622.1"/>
</dbReference>
<dbReference type="PANTHER" id="PTHR43479">
    <property type="entry name" value="ACREF/ENVCD OPERON REPRESSOR-RELATED"/>
    <property type="match status" value="1"/>
</dbReference>
<organism evidence="5 6">
    <name type="scientific">Virgibacillus dokdonensis</name>
    <dbReference type="NCBI Taxonomy" id="302167"/>
    <lineage>
        <taxon>Bacteria</taxon>
        <taxon>Bacillati</taxon>
        <taxon>Bacillota</taxon>
        <taxon>Bacilli</taxon>
        <taxon>Bacillales</taxon>
        <taxon>Bacillaceae</taxon>
        <taxon>Virgibacillus</taxon>
    </lineage>
</organism>
<dbReference type="InterPro" id="IPR049149">
    <property type="entry name" value="TetR/AcrR_C"/>
</dbReference>
<dbReference type="AlphaFoldDB" id="A0A2K9IX48"/>
<reference evidence="6" key="1">
    <citation type="submission" date="2016-11" db="EMBL/GenBank/DDBJ databases">
        <title>Complete genome sequence of Virgibacillus pantothenticus 21D, a halophilic bacterium isolated from the deep hypersaline anoxic basin Discovery in the Mediterranean Sea.</title>
        <authorList>
            <person name="Zeaiter Z."/>
            <person name="Booth J.M."/>
            <person name="Prosdocimi E.M."/>
            <person name="Mapelli F."/>
            <person name="Fusi M."/>
            <person name="Daffonchio D."/>
            <person name="Borin S."/>
            <person name="Crotti E."/>
        </authorList>
    </citation>
    <scope>NUCLEOTIDE SEQUENCE [LARGE SCALE GENOMIC DNA]</scope>
    <source>
        <strain evidence="6">21D</strain>
    </source>
</reference>
<dbReference type="KEGG" id="vpn:A21D_01220"/>
<evidence type="ECO:0000256" key="1">
    <source>
        <dbReference type="ARBA" id="ARBA00022491"/>
    </source>
</evidence>